<reference evidence="2 3" key="1">
    <citation type="submission" date="2019-02" db="EMBL/GenBank/DDBJ databases">
        <title>Kribbella capetownensis sp. nov. and Kribbella speibonae sp. nov., isolated from soil.</title>
        <authorList>
            <person name="Curtis S.M."/>
            <person name="Norton I."/>
            <person name="Everest G.J."/>
            <person name="Meyers P.R."/>
        </authorList>
    </citation>
    <scope>NUCLEOTIDE SEQUENCE [LARGE SCALE GENOMIC DNA]</scope>
    <source>
        <strain evidence="2 3">YM53</strain>
    </source>
</reference>
<feature type="transmembrane region" description="Helical" evidence="1">
    <location>
        <begin position="72"/>
        <end position="95"/>
    </location>
</feature>
<feature type="transmembrane region" description="Helical" evidence="1">
    <location>
        <begin position="6"/>
        <end position="23"/>
    </location>
</feature>
<dbReference type="RefSeq" id="WP_131519338.1">
    <property type="nucleotide sequence ID" value="NZ_SJKD01000019.1"/>
</dbReference>
<keyword evidence="1" id="KW-0812">Transmembrane</keyword>
<dbReference type="OrthoDB" id="9902882at2"/>
<organism evidence="2 3">
    <name type="scientific">Kribbella capetownensis</name>
    <dbReference type="NCBI Taxonomy" id="1572659"/>
    <lineage>
        <taxon>Bacteria</taxon>
        <taxon>Bacillati</taxon>
        <taxon>Actinomycetota</taxon>
        <taxon>Actinomycetes</taxon>
        <taxon>Propionibacteriales</taxon>
        <taxon>Kribbellaceae</taxon>
        <taxon>Kribbella</taxon>
    </lineage>
</organism>
<dbReference type="EMBL" id="SJKD01000019">
    <property type="protein sequence ID" value="TCC33851.1"/>
    <property type="molecule type" value="Genomic_DNA"/>
</dbReference>
<gene>
    <name evidence="2" type="ORF">E0H75_42080</name>
</gene>
<dbReference type="Proteomes" id="UP000293342">
    <property type="component" value="Unassembled WGS sequence"/>
</dbReference>
<evidence type="ECO:0000313" key="2">
    <source>
        <dbReference type="EMBL" id="TCC33851.1"/>
    </source>
</evidence>
<keyword evidence="1" id="KW-1133">Transmembrane helix</keyword>
<accession>A0A4R0IK34</accession>
<proteinExistence type="predicted"/>
<keyword evidence="1" id="KW-0472">Membrane</keyword>
<dbReference type="AlphaFoldDB" id="A0A4R0IK34"/>
<sequence>MTTMTWISALLLGVAAMFLMKFTPNWLDAILIRVSALLVAGAGALGVTGWLGDAFTWLLSSFADLVNYLSKGAVGTPLMWLLSAFVGALWVGALLPERLFRYDYPDWLIFAGFPLPSLLASVPGKAGDGLQTVVLGGSHELVKFVGGWFS</sequence>
<name>A0A4R0IK34_9ACTN</name>
<protein>
    <submittedName>
        <fullName evidence="2">Uncharacterized protein</fullName>
    </submittedName>
</protein>
<evidence type="ECO:0000256" key="1">
    <source>
        <dbReference type="SAM" id="Phobius"/>
    </source>
</evidence>
<evidence type="ECO:0000313" key="3">
    <source>
        <dbReference type="Proteomes" id="UP000293342"/>
    </source>
</evidence>
<keyword evidence="3" id="KW-1185">Reference proteome</keyword>
<feature type="transmembrane region" description="Helical" evidence="1">
    <location>
        <begin position="30"/>
        <end position="52"/>
    </location>
</feature>
<comment type="caution">
    <text evidence="2">The sequence shown here is derived from an EMBL/GenBank/DDBJ whole genome shotgun (WGS) entry which is preliminary data.</text>
</comment>